<reference evidence="5" key="1">
    <citation type="submission" date="2020-11" db="EMBL/GenBank/DDBJ databases">
        <authorList>
            <person name="Tran Van P."/>
        </authorList>
    </citation>
    <scope>NUCLEOTIDE SEQUENCE</scope>
</reference>
<accession>A0A7R9FLB1</accession>
<comment type="pathway">
    <text evidence="1">Lipid metabolism; fatty acid biosynthesis.</text>
</comment>
<dbReference type="PRINTS" id="PR00081">
    <property type="entry name" value="GDHRDH"/>
</dbReference>
<dbReference type="InterPro" id="IPR036291">
    <property type="entry name" value="NAD(P)-bd_dom_sf"/>
</dbReference>
<dbReference type="PANTHER" id="PTHR42760:SF83">
    <property type="entry name" value="(3R)-3-HYDROXYACYL-COA DEHYDROGENASE"/>
    <property type="match status" value="1"/>
</dbReference>
<dbReference type="GO" id="GO:0016616">
    <property type="term" value="F:oxidoreductase activity, acting on the CH-OH group of donors, NAD or NADP as acceptor"/>
    <property type="evidence" value="ECO:0007669"/>
    <property type="project" value="TreeGrafter"/>
</dbReference>
<gene>
    <name evidence="5" type="ORF">TTEB3V08_LOCUS3749</name>
</gene>
<dbReference type="GO" id="GO:0048038">
    <property type="term" value="F:quinone binding"/>
    <property type="evidence" value="ECO:0007669"/>
    <property type="project" value="TreeGrafter"/>
</dbReference>
<evidence type="ECO:0008006" key="6">
    <source>
        <dbReference type="Google" id="ProtNLM"/>
    </source>
</evidence>
<dbReference type="AlphaFoldDB" id="A0A7R9FLB1"/>
<dbReference type="PANTHER" id="PTHR42760">
    <property type="entry name" value="SHORT-CHAIN DEHYDROGENASES/REDUCTASES FAMILY MEMBER"/>
    <property type="match status" value="1"/>
</dbReference>
<dbReference type="EMBL" id="OE000998">
    <property type="protein sequence ID" value="CAD7455685.1"/>
    <property type="molecule type" value="Genomic_DNA"/>
</dbReference>
<protein>
    <recommendedName>
        <fullName evidence="6">Estradiol 17-beta-dehydrogenase 8</fullName>
    </recommendedName>
</protein>
<dbReference type="PROSITE" id="PS00061">
    <property type="entry name" value="ADH_SHORT"/>
    <property type="match status" value="1"/>
</dbReference>
<dbReference type="GO" id="GO:0006633">
    <property type="term" value="P:fatty acid biosynthetic process"/>
    <property type="evidence" value="ECO:0007669"/>
    <property type="project" value="TreeGrafter"/>
</dbReference>
<comment type="similarity">
    <text evidence="2 4">Belongs to the short-chain dehydrogenases/reductases (SDR) family.</text>
</comment>
<dbReference type="Pfam" id="PF00106">
    <property type="entry name" value="adh_short"/>
    <property type="match status" value="1"/>
</dbReference>
<organism evidence="5">
    <name type="scientific">Timema tahoe</name>
    <dbReference type="NCBI Taxonomy" id="61484"/>
    <lineage>
        <taxon>Eukaryota</taxon>
        <taxon>Metazoa</taxon>
        <taxon>Ecdysozoa</taxon>
        <taxon>Arthropoda</taxon>
        <taxon>Hexapoda</taxon>
        <taxon>Insecta</taxon>
        <taxon>Pterygota</taxon>
        <taxon>Neoptera</taxon>
        <taxon>Polyneoptera</taxon>
        <taxon>Phasmatodea</taxon>
        <taxon>Timematodea</taxon>
        <taxon>Timematoidea</taxon>
        <taxon>Timematidae</taxon>
        <taxon>Timema</taxon>
    </lineage>
</organism>
<dbReference type="Pfam" id="PF13561">
    <property type="entry name" value="adh_short_C2"/>
    <property type="match status" value="1"/>
</dbReference>
<evidence type="ECO:0000256" key="4">
    <source>
        <dbReference type="RuleBase" id="RU000363"/>
    </source>
</evidence>
<dbReference type="InterPro" id="IPR002347">
    <property type="entry name" value="SDR_fam"/>
</dbReference>
<keyword evidence="3" id="KW-0560">Oxidoreductase</keyword>
<dbReference type="FunFam" id="3.40.50.720:FF:000084">
    <property type="entry name" value="Short-chain dehydrogenase reductase"/>
    <property type="match status" value="1"/>
</dbReference>
<dbReference type="PRINTS" id="PR00080">
    <property type="entry name" value="SDRFAMILY"/>
</dbReference>
<evidence type="ECO:0000313" key="5">
    <source>
        <dbReference type="EMBL" id="CAD7455685.1"/>
    </source>
</evidence>
<dbReference type="InterPro" id="IPR020904">
    <property type="entry name" value="Sc_DH/Rdtase_CS"/>
</dbReference>
<name>A0A7R9FLB1_9NEOP</name>
<evidence type="ECO:0000256" key="3">
    <source>
        <dbReference type="ARBA" id="ARBA00023002"/>
    </source>
</evidence>
<evidence type="ECO:0000256" key="2">
    <source>
        <dbReference type="ARBA" id="ARBA00006484"/>
    </source>
</evidence>
<dbReference type="SUPFAM" id="SSF51735">
    <property type="entry name" value="NAD(P)-binding Rossmann-fold domains"/>
    <property type="match status" value="2"/>
</dbReference>
<dbReference type="Gene3D" id="3.40.50.720">
    <property type="entry name" value="NAD(P)-binding Rossmann-like Domain"/>
    <property type="match status" value="2"/>
</dbReference>
<proteinExistence type="inferred from homology"/>
<evidence type="ECO:0000256" key="1">
    <source>
        <dbReference type="ARBA" id="ARBA00005194"/>
    </source>
</evidence>
<sequence>MANGVLGGKLAFVTGAGSGIGRAACQVLAREGAKVIATDKDEKSAQKTLSLLKSSSATFQHLHFPLDVSRSEEVYSMVKSAIEHFSVPPSIVVNCAGITRDNFLLKLDEDSFQQVIDVNLKGTFLVTQTIARALVEANITGASIINLASIVGRTGNIGQCSYSASKAAIEAFTKTTAKELGTPESNHDLPVFGSLVQHESSALDHMATEAVWGVTQADLRRNVPQGGSERYTGGPPEECAKNVPQGGSGRYTGGPHGGMCTECSTSFGIRCNAVVPGFIDTPMTDAVPDKVKEKFRATIALKRFGRAEEVAEVIAFLASDKSSYVNGASIEVIGG</sequence>